<dbReference type="NCBIfam" id="TIGR01357">
    <property type="entry name" value="aroB"/>
    <property type="match status" value="1"/>
</dbReference>
<evidence type="ECO:0000256" key="9">
    <source>
        <dbReference type="ARBA" id="ARBA00017684"/>
    </source>
</evidence>
<dbReference type="Pfam" id="PF01761">
    <property type="entry name" value="DHQ_synthase"/>
    <property type="match status" value="1"/>
</dbReference>
<evidence type="ECO:0000256" key="2">
    <source>
        <dbReference type="ARBA" id="ARBA00001911"/>
    </source>
</evidence>
<evidence type="ECO:0000256" key="19">
    <source>
        <dbReference type="HAMAP-Rule" id="MF_00110"/>
    </source>
</evidence>
<feature type="binding site" evidence="19">
    <location>
        <position position="260"/>
    </location>
    <ligand>
        <name>Zn(2+)</name>
        <dbReference type="ChEBI" id="CHEBI:29105"/>
    </ligand>
</feature>
<dbReference type="InterPro" id="IPR030960">
    <property type="entry name" value="DHQS/DOIS_N"/>
</dbReference>
<comment type="cofactor">
    <cofactor evidence="3">
        <name>Zn(2+)</name>
        <dbReference type="ChEBI" id="CHEBI:29105"/>
    </cofactor>
</comment>
<reference evidence="22" key="2">
    <citation type="submission" date="2020-09" db="EMBL/GenBank/DDBJ databases">
        <authorList>
            <person name="Sun Q."/>
            <person name="Zhou Y."/>
        </authorList>
    </citation>
    <scope>NUCLEOTIDE SEQUENCE</scope>
    <source>
        <strain evidence="22">CGMCC 1.12181</strain>
    </source>
</reference>
<evidence type="ECO:0000256" key="6">
    <source>
        <dbReference type="ARBA" id="ARBA00004661"/>
    </source>
</evidence>
<evidence type="ECO:0000313" key="22">
    <source>
        <dbReference type="EMBL" id="GGF86369.1"/>
    </source>
</evidence>
<feature type="binding site" evidence="19">
    <location>
        <begin position="166"/>
        <end position="169"/>
    </location>
    <ligand>
        <name>NAD(+)</name>
        <dbReference type="ChEBI" id="CHEBI:57540"/>
    </ligand>
</feature>
<dbReference type="InterPro" id="IPR056179">
    <property type="entry name" value="DHQS_C"/>
</dbReference>
<sequence>MQTLSLDIPGKQYPIIIDQQAFHVADIRDRLKASKIMLVSDDHVAPLYLEPLRTEFSDYEVHECVIGAGEKHKNSDSWQKILNALAENGFTRNDALVAVGGGIICDITGFAAASWMRGVDFVQVPTSLLAQIDASVGGKTGVNHAAGKNLIGAFHQPQAVLINIATLQTLPPREFNAGIGEAIKYAGINQPEFYTWLQDNRLAVKQQDQAAMQHLIAECCRFKAEIVRDDEKEQGMRALLNLGHTFGHAIENVSDYRYLHGEAVALGLVMAADLSERLGHAALGLKQQFIDLIEAFDLPCILPDKYTSDAIINAMRLDKKVHSGQHRLILMRGMGDAFIAEVIPEAVIAESIDACREGEKS</sequence>
<dbReference type="HAMAP" id="MF_00110">
    <property type="entry name" value="DHQ_synthase"/>
    <property type="match status" value="1"/>
</dbReference>
<evidence type="ECO:0000256" key="12">
    <source>
        <dbReference type="ARBA" id="ARBA00022723"/>
    </source>
</evidence>
<comment type="cofactor">
    <cofactor evidence="2 19">
        <name>NAD(+)</name>
        <dbReference type="ChEBI" id="CHEBI:57540"/>
    </cofactor>
</comment>
<evidence type="ECO:0000256" key="14">
    <source>
        <dbReference type="ARBA" id="ARBA00022833"/>
    </source>
</evidence>
<evidence type="ECO:0000256" key="10">
    <source>
        <dbReference type="ARBA" id="ARBA00022490"/>
    </source>
</evidence>
<keyword evidence="14 19" id="KW-0862">Zinc</keyword>
<keyword evidence="16 19" id="KW-0057">Aromatic amino acid biosynthesis</keyword>
<dbReference type="EMBL" id="BMEO01000002">
    <property type="protein sequence ID" value="GGF86369.1"/>
    <property type="molecule type" value="Genomic_DNA"/>
</dbReference>
<feature type="binding site" evidence="19">
    <location>
        <position position="244"/>
    </location>
    <ligand>
        <name>Zn(2+)</name>
        <dbReference type="ChEBI" id="CHEBI:29105"/>
    </ligand>
</feature>
<feature type="domain" description="3-dehydroquinate synthase C-terminal" evidence="21">
    <location>
        <begin position="178"/>
        <end position="321"/>
    </location>
</feature>
<dbReference type="EC" id="4.2.3.4" evidence="8 19"/>
<dbReference type="InterPro" id="IPR030963">
    <property type="entry name" value="DHQ_synth_fam"/>
</dbReference>
<evidence type="ECO:0000256" key="1">
    <source>
        <dbReference type="ARBA" id="ARBA00001393"/>
    </source>
</evidence>
<dbReference type="Gene3D" id="3.40.50.1970">
    <property type="match status" value="1"/>
</dbReference>
<comment type="pathway">
    <text evidence="6 19">Metabolic intermediate biosynthesis; chorismate biosynthesis; chorismate from D-erythrose 4-phosphate and phosphoenolpyruvate: step 2/7.</text>
</comment>
<dbReference type="RefSeq" id="WP_188364025.1">
    <property type="nucleotide sequence ID" value="NZ_BAABJF010000032.1"/>
</dbReference>
<dbReference type="GO" id="GO:0005737">
    <property type="term" value="C:cytoplasm"/>
    <property type="evidence" value="ECO:0007669"/>
    <property type="project" value="UniProtKB-SubCell"/>
</dbReference>
<dbReference type="AlphaFoldDB" id="A0A917FJJ7"/>
<evidence type="ECO:0000256" key="8">
    <source>
        <dbReference type="ARBA" id="ARBA00013031"/>
    </source>
</evidence>
<proteinExistence type="inferred from homology"/>
<comment type="catalytic activity">
    <reaction evidence="1 19">
        <text>7-phospho-2-dehydro-3-deoxy-D-arabino-heptonate = 3-dehydroquinate + phosphate</text>
        <dbReference type="Rhea" id="RHEA:21968"/>
        <dbReference type="ChEBI" id="CHEBI:32364"/>
        <dbReference type="ChEBI" id="CHEBI:43474"/>
        <dbReference type="ChEBI" id="CHEBI:58394"/>
        <dbReference type="EC" id="4.2.3.4"/>
    </reaction>
</comment>
<evidence type="ECO:0000256" key="7">
    <source>
        <dbReference type="ARBA" id="ARBA00005412"/>
    </source>
</evidence>
<evidence type="ECO:0000256" key="11">
    <source>
        <dbReference type="ARBA" id="ARBA00022605"/>
    </source>
</evidence>
<keyword evidence="15 19" id="KW-0520">NAD</keyword>
<comment type="function">
    <text evidence="4 19">Catalyzes the conversion of 3-deoxy-D-arabino-heptulosonate 7-phosphate (DAHP) to dehydroquinate (DHQ).</text>
</comment>
<dbReference type="GO" id="GO:0009073">
    <property type="term" value="P:aromatic amino acid family biosynthetic process"/>
    <property type="evidence" value="ECO:0007669"/>
    <property type="project" value="UniProtKB-KW"/>
</dbReference>
<dbReference type="FunFam" id="3.40.50.1970:FF:000007">
    <property type="entry name" value="Pentafunctional AROM polypeptide"/>
    <property type="match status" value="1"/>
</dbReference>
<comment type="caution">
    <text evidence="19">Lacks conserved residue(s) required for the propagation of feature annotation.</text>
</comment>
<keyword evidence="13 19" id="KW-0547">Nucleotide-binding</keyword>
<dbReference type="Pfam" id="PF24621">
    <property type="entry name" value="DHQS_C"/>
    <property type="match status" value="1"/>
</dbReference>
<evidence type="ECO:0000256" key="15">
    <source>
        <dbReference type="ARBA" id="ARBA00023027"/>
    </source>
</evidence>
<protein>
    <recommendedName>
        <fullName evidence="9 19">3-dehydroquinate synthase</fullName>
        <shortName evidence="19">DHQS</shortName>
        <ecNumber evidence="8 19">4.2.3.4</ecNumber>
    </recommendedName>
</protein>
<comment type="similarity">
    <text evidence="7 19">Belongs to the sugar phosphate cyclases superfamily. Dehydroquinate synthase family.</text>
</comment>
<evidence type="ECO:0000256" key="13">
    <source>
        <dbReference type="ARBA" id="ARBA00022741"/>
    </source>
</evidence>
<feature type="binding site" evidence="19">
    <location>
        <position position="181"/>
    </location>
    <ligand>
        <name>Zn(2+)</name>
        <dbReference type="ChEBI" id="CHEBI:29105"/>
    </ligand>
</feature>
<dbReference type="GO" id="GO:0000166">
    <property type="term" value="F:nucleotide binding"/>
    <property type="evidence" value="ECO:0007669"/>
    <property type="project" value="UniProtKB-KW"/>
</dbReference>
<dbReference type="InterPro" id="IPR050071">
    <property type="entry name" value="Dehydroquinate_synthase"/>
</dbReference>
<feature type="binding site" evidence="19">
    <location>
        <begin position="126"/>
        <end position="127"/>
    </location>
    <ligand>
        <name>NAD(+)</name>
        <dbReference type="ChEBI" id="CHEBI:57540"/>
    </ligand>
</feature>
<dbReference type="SUPFAM" id="SSF56796">
    <property type="entry name" value="Dehydroquinate synthase-like"/>
    <property type="match status" value="1"/>
</dbReference>
<keyword evidence="17 19" id="KW-0456">Lyase</keyword>
<comment type="cofactor">
    <cofactor evidence="19">
        <name>Co(2+)</name>
        <dbReference type="ChEBI" id="CHEBI:48828"/>
    </cofactor>
    <cofactor evidence="19">
        <name>Zn(2+)</name>
        <dbReference type="ChEBI" id="CHEBI:29105"/>
    </cofactor>
    <text evidence="19">Binds 1 divalent metal cation per subunit. Can use either Co(2+) or Zn(2+).</text>
</comment>
<accession>A0A917FJJ7</accession>
<keyword evidence="18 19" id="KW-0170">Cobalt</keyword>
<keyword evidence="11 19" id="KW-0028">Amino-acid biosynthesis</keyword>
<dbReference type="GO" id="GO:0003856">
    <property type="term" value="F:3-dehydroquinate synthase activity"/>
    <property type="evidence" value="ECO:0007669"/>
    <property type="project" value="UniProtKB-UniRule"/>
</dbReference>
<keyword evidence="12 19" id="KW-0479">Metal-binding</keyword>
<keyword evidence="23" id="KW-1185">Reference proteome</keyword>
<comment type="subcellular location">
    <subcellularLocation>
        <location evidence="5 19">Cytoplasm</location>
    </subcellularLocation>
</comment>
<evidence type="ECO:0000259" key="21">
    <source>
        <dbReference type="Pfam" id="PF24621"/>
    </source>
</evidence>
<evidence type="ECO:0000256" key="18">
    <source>
        <dbReference type="ARBA" id="ARBA00023285"/>
    </source>
</evidence>
<dbReference type="GO" id="GO:0046872">
    <property type="term" value="F:metal ion binding"/>
    <property type="evidence" value="ECO:0007669"/>
    <property type="project" value="UniProtKB-KW"/>
</dbReference>
<reference evidence="22" key="1">
    <citation type="journal article" date="2014" name="Int. J. Syst. Evol. Microbiol.">
        <title>Complete genome sequence of Corynebacterium casei LMG S-19264T (=DSM 44701T), isolated from a smear-ripened cheese.</title>
        <authorList>
            <consortium name="US DOE Joint Genome Institute (JGI-PGF)"/>
            <person name="Walter F."/>
            <person name="Albersmeier A."/>
            <person name="Kalinowski J."/>
            <person name="Ruckert C."/>
        </authorList>
    </citation>
    <scope>NUCLEOTIDE SEQUENCE</scope>
    <source>
        <strain evidence="22">CGMCC 1.12181</strain>
    </source>
</reference>
<dbReference type="Gene3D" id="1.20.1090.10">
    <property type="entry name" value="Dehydroquinate synthase-like - alpha domain"/>
    <property type="match status" value="1"/>
</dbReference>
<feature type="binding site" evidence="19">
    <location>
        <position position="139"/>
    </location>
    <ligand>
        <name>NAD(+)</name>
        <dbReference type="ChEBI" id="CHEBI:57540"/>
    </ligand>
</feature>
<feature type="binding site" evidence="19">
    <location>
        <position position="148"/>
    </location>
    <ligand>
        <name>NAD(+)</name>
        <dbReference type="ChEBI" id="CHEBI:57540"/>
    </ligand>
</feature>
<evidence type="ECO:0000256" key="5">
    <source>
        <dbReference type="ARBA" id="ARBA00004496"/>
    </source>
</evidence>
<dbReference type="PIRSF" id="PIRSF001455">
    <property type="entry name" value="DHQ_synth"/>
    <property type="match status" value="1"/>
</dbReference>
<dbReference type="Proteomes" id="UP000605253">
    <property type="component" value="Unassembled WGS sequence"/>
</dbReference>
<evidence type="ECO:0000256" key="3">
    <source>
        <dbReference type="ARBA" id="ARBA00001947"/>
    </source>
</evidence>
<dbReference type="GO" id="GO:0008652">
    <property type="term" value="P:amino acid biosynthetic process"/>
    <property type="evidence" value="ECO:0007669"/>
    <property type="project" value="UniProtKB-KW"/>
</dbReference>
<dbReference type="PANTHER" id="PTHR43622">
    <property type="entry name" value="3-DEHYDROQUINATE SYNTHASE"/>
    <property type="match status" value="1"/>
</dbReference>
<evidence type="ECO:0000259" key="20">
    <source>
        <dbReference type="Pfam" id="PF01761"/>
    </source>
</evidence>
<name>A0A917FJJ7_9GAMM</name>
<dbReference type="PANTHER" id="PTHR43622:SF7">
    <property type="entry name" value="3-DEHYDROQUINATE SYNTHASE, CHLOROPLASTIC"/>
    <property type="match status" value="1"/>
</dbReference>
<evidence type="ECO:0000313" key="23">
    <source>
        <dbReference type="Proteomes" id="UP000605253"/>
    </source>
</evidence>
<evidence type="ECO:0000256" key="4">
    <source>
        <dbReference type="ARBA" id="ARBA00003485"/>
    </source>
</evidence>
<dbReference type="InterPro" id="IPR016037">
    <property type="entry name" value="DHQ_synth_AroB"/>
</dbReference>
<dbReference type="GO" id="GO:0009423">
    <property type="term" value="P:chorismate biosynthetic process"/>
    <property type="evidence" value="ECO:0007669"/>
    <property type="project" value="UniProtKB-UniRule"/>
</dbReference>
<gene>
    <name evidence="19 22" type="primary">aroB</name>
    <name evidence="22" type="ORF">GCM10011365_04190</name>
</gene>
<organism evidence="22 23">
    <name type="scientific">Marinicella pacifica</name>
    <dbReference type="NCBI Taxonomy" id="1171543"/>
    <lineage>
        <taxon>Bacteria</taxon>
        <taxon>Pseudomonadati</taxon>
        <taxon>Pseudomonadota</taxon>
        <taxon>Gammaproteobacteria</taxon>
        <taxon>Lysobacterales</taxon>
        <taxon>Marinicellaceae</taxon>
        <taxon>Marinicella</taxon>
    </lineage>
</organism>
<evidence type="ECO:0000256" key="16">
    <source>
        <dbReference type="ARBA" id="ARBA00023141"/>
    </source>
</evidence>
<evidence type="ECO:0000256" key="17">
    <source>
        <dbReference type="ARBA" id="ARBA00023239"/>
    </source>
</evidence>
<comment type="caution">
    <text evidence="22">The sequence shown here is derived from an EMBL/GenBank/DDBJ whole genome shotgun (WGS) entry which is preliminary data.</text>
</comment>
<feature type="domain" description="3-dehydroquinate synthase N-terminal" evidence="20">
    <location>
        <begin position="64"/>
        <end position="176"/>
    </location>
</feature>
<dbReference type="CDD" id="cd08195">
    <property type="entry name" value="DHQS"/>
    <property type="match status" value="1"/>
</dbReference>
<keyword evidence="10 19" id="KW-0963">Cytoplasm</keyword>